<keyword evidence="3" id="KW-0472">Membrane</keyword>
<gene>
    <name evidence="5" type="ORF">I316_07510</name>
</gene>
<feature type="transmembrane region" description="Helical" evidence="3">
    <location>
        <begin position="39"/>
        <end position="58"/>
    </location>
</feature>
<dbReference type="Pfam" id="PF07690">
    <property type="entry name" value="MFS_1"/>
    <property type="match status" value="2"/>
</dbReference>
<dbReference type="PANTHER" id="PTHR23520">
    <property type="entry name" value="TRANSPORTER, PUTATIVE (AFU_ORTHOLOGUE AFUA_3G04000)-RELATED"/>
    <property type="match status" value="1"/>
</dbReference>
<comment type="subcellular location">
    <subcellularLocation>
        <location evidence="1">Membrane</location>
        <topology evidence="1">Multi-pass membrane protein</topology>
    </subcellularLocation>
</comment>
<feature type="transmembrane region" description="Helical" evidence="3">
    <location>
        <begin position="114"/>
        <end position="135"/>
    </location>
</feature>
<dbReference type="EMBL" id="KV700140">
    <property type="protein sequence ID" value="OCF30877.1"/>
    <property type="molecule type" value="Genomic_DNA"/>
</dbReference>
<dbReference type="GO" id="GO:0022857">
    <property type="term" value="F:transmembrane transporter activity"/>
    <property type="evidence" value="ECO:0007669"/>
    <property type="project" value="InterPro"/>
</dbReference>
<evidence type="ECO:0000313" key="5">
    <source>
        <dbReference type="EMBL" id="OCF30877.1"/>
    </source>
</evidence>
<protein>
    <recommendedName>
        <fullName evidence="4">Major facilitator superfamily (MFS) profile domain-containing protein</fullName>
    </recommendedName>
</protein>
<evidence type="ECO:0000259" key="4">
    <source>
        <dbReference type="PROSITE" id="PS50850"/>
    </source>
</evidence>
<feature type="region of interest" description="Disordered" evidence="2">
    <location>
        <begin position="246"/>
        <end position="272"/>
    </location>
</feature>
<reference evidence="5 6" key="1">
    <citation type="submission" date="2013-07" db="EMBL/GenBank/DDBJ databases">
        <title>The Genome Sequence of Cryptococcus heveanensis BCC8398.</title>
        <authorList>
            <consortium name="The Broad Institute Genome Sequencing Platform"/>
            <person name="Cuomo C."/>
            <person name="Litvintseva A."/>
            <person name="Chen Y."/>
            <person name="Heitman J."/>
            <person name="Sun S."/>
            <person name="Springer D."/>
            <person name="Dromer F."/>
            <person name="Young S.K."/>
            <person name="Zeng Q."/>
            <person name="Gargeya S."/>
            <person name="Fitzgerald M."/>
            <person name="Abouelleil A."/>
            <person name="Alvarado L."/>
            <person name="Berlin A.M."/>
            <person name="Chapman S.B."/>
            <person name="Dewar J."/>
            <person name="Goldberg J."/>
            <person name="Griggs A."/>
            <person name="Gujja S."/>
            <person name="Hansen M."/>
            <person name="Howarth C."/>
            <person name="Imamovic A."/>
            <person name="Larimer J."/>
            <person name="McCowan C."/>
            <person name="Murphy C."/>
            <person name="Pearson M."/>
            <person name="Priest M."/>
            <person name="Roberts A."/>
            <person name="Saif S."/>
            <person name="Shea T."/>
            <person name="Sykes S."/>
            <person name="Wortman J."/>
            <person name="Nusbaum C."/>
            <person name="Birren B."/>
        </authorList>
    </citation>
    <scope>NUCLEOTIDE SEQUENCE [LARGE SCALE GENOMIC DNA]</scope>
    <source>
        <strain evidence="5 6">BCC8398</strain>
    </source>
</reference>
<feature type="domain" description="Major facilitator superfamily (MFS) profile" evidence="4">
    <location>
        <begin position="26"/>
        <end position="469"/>
    </location>
</feature>
<feature type="transmembrane region" description="Helical" evidence="3">
    <location>
        <begin position="288"/>
        <end position="310"/>
    </location>
</feature>
<dbReference type="GO" id="GO:0000329">
    <property type="term" value="C:fungal-type vacuole membrane"/>
    <property type="evidence" value="ECO:0007669"/>
    <property type="project" value="TreeGrafter"/>
</dbReference>
<dbReference type="PANTHER" id="PTHR23520:SF5">
    <property type="entry name" value="TRANSPORTER, PUTATIVE (AFU_ORTHOLOGUE AFUA_3G04000)-RELATED"/>
    <property type="match status" value="1"/>
</dbReference>
<evidence type="ECO:0000256" key="1">
    <source>
        <dbReference type="ARBA" id="ARBA00004141"/>
    </source>
</evidence>
<dbReference type="OrthoDB" id="10027823at2759"/>
<keyword evidence="3" id="KW-0812">Transmembrane</keyword>
<evidence type="ECO:0000313" key="6">
    <source>
        <dbReference type="Proteomes" id="UP000092666"/>
    </source>
</evidence>
<evidence type="ECO:0000256" key="3">
    <source>
        <dbReference type="SAM" id="Phobius"/>
    </source>
</evidence>
<dbReference type="Gene3D" id="1.20.1250.20">
    <property type="entry name" value="MFS general substrate transporter like domains"/>
    <property type="match status" value="2"/>
</dbReference>
<dbReference type="STRING" id="1296120.A0A1B9GIQ3"/>
<organism evidence="5 6">
    <name type="scientific">Kwoniella heveanensis BCC8398</name>
    <dbReference type="NCBI Taxonomy" id="1296120"/>
    <lineage>
        <taxon>Eukaryota</taxon>
        <taxon>Fungi</taxon>
        <taxon>Dikarya</taxon>
        <taxon>Basidiomycota</taxon>
        <taxon>Agaricomycotina</taxon>
        <taxon>Tremellomycetes</taxon>
        <taxon>Tremellales</taxon>
        <taxon>Cryptococcaceae</taxon>
        <taxon>Kwoniella</taxon>
    </lineage>
</organism>
<dbReference type="InterPro" id="IPR036259">
    <property type="entry name" value="MFS_trans_sf"/>
</dbReference>
<reference evidence="6" key="2">
    <citation type="submission" date="2013-12" db="EMBL/GenBank/DDBJ databases">
        <title>Evolution of pathogenesis and genome organization in the Tremellales.</title>
        <authorList>
            <person name="Cuomo C."/>
            <person name="Litvintseva A."/>
            <person name="Heitman J."/>
            <person name="Chen Y."/>
            <person name="Sun S."/>
            <person name="Springer D."/>
            <person name="Dromer F."/>
            <person name="Young S."/>
            <person name="Zeng Q."/>
            <person name="Chapman S."/>
            <person name="Gujja S."/>
            <person name="Saif S."/>
            <person name="Birren B."/>
        </authorList>
    </citation>
    <scope>NUCLEOTIDE SEQUENCE [LARGE SCALE GENOMIC DNA]</scope>
    <source>
        <strain evidence="6">BCC8398</strain>
    </source>
</reference>
<dbReference type="InterPro" id="IPR020846">
    <property type="entry name" value="MFS_dom"/>
</dbReference>
<feature type="transmembrane region" description="Helical" evidence="3">
    <location>
        <begin position="322"/>
        <end position="341"/>
    </location>
</feature>
<evidence type="ECO:0000256" key="2">
    <source>
        <dbReference type="SAM" id="MobiDB-lite"/>
    </source>
</evidence>
<sequence length="469" mass="50808">MHDPEPWRSKLYRELGLASVQSAGPAAWLIILARSLRMFAYGAVSVFIALFFSSLGFSDFKIGLFMSLTLLGDVILTLILTFAADNVGRRKTLLIGSIMMSVSGLVFWNLENYWVLLFAAVVGIISASGGDFGPFRAIEESILSQLTSGKDRTRSDVLSWYVTTASLGQAIGTEASGRIVGRLKDMDGWDEKRAYHAIFALYVVFGIVNAACVLLLSDRVEAEAIAKEQDAEEIEAEVLLSHQEGDRQNLEQDQPNPPASPPPATSTSLSTSRLAQLSPATRSVMYKLWPLLAVDTLADGMVNLSLTSYYLTSKFQIASSTLGDITSMAFFLAALSTVFAGPLANRLGLINTMVFTHIPSSAAVLLFPLPPNLVITIILFFVRMGLNNMDQAPRAAFIAAVVPASERTAVNGITSTLRTLSSTAGPLITGSLAGQDSFWIAFVTAGVLRLSYDFGLWALFVNFNLHQHE</sequence>
<dbReference type="PROSITE" id="PS50850">
    <property type="entry name" value="MFS"/>
    <property type="match status" value="1"/>
</dbReference>
<feature type="transmembrane region" description="Helical" evidence="3">
    <location>
        <begin position="361"/>
        <end position="382"/>
    </location>
</feature>
<dbReference type="SUPFAM" id="SSF103473">
    <property type="entry name" value="MFS general substrate transporter"/>
    <property type="match status" value="1"/>
</dbReference>
<dbReference type="AlphaFoldDB" id="A0A1B9GIQ3"/>
<dbReference type="Proteomes" id="UP000092666">
    <property type="component" value="Unassembled WGS sequence"/>
</dbReference>
<accession>A0A1B9GIQ3</accession>
<feature type="transmembrane region" description="Helical" evidence="3">
    <location>
        <begin position="64"/>
        <end position="84"/>
    </location>
</feature>
<feature type="transmembrane region" description="Helical" evidence="3">
    <location>
        <begin position="194"/>
        <end position="216"/>
    </location>
</feature>
<keyword evidence="3" id="KW-1133">Transmembrane helix</keyword>
<proteinExistence type="predicted"/>
<feature type="compositionally biased region" description="Pro residues" evidence="2">
    <location>
        <begin position="255"/>
        <end position="264"/>
    </location>
</feature>
<dbReference type="InterPro" id="IPR011701">
    <property type="entry name" value="MFS"/>
</dbReference>
<feature type="transmembrane region" description="Helical" evidence="3">
    <location>
        <begin position="15"/>
        <end position="32"/>
    </location>
</feature>
<keyword evidence="6" id="KW-1185">Reference proteome</keyword>
<name>A0A1B9GIQ3_9TREE</name>